<organism evidence="3 4">
    <name type="scientific">Streptomyces yaizuensis</name>
    <dbReference type="NCBI Taxonomy" id="2989713"/>
    <lineage>
        <taxon>Bacteria</taxon>
        <taxon>Bacillati</taxon>
        <taxon>Actinomycetota</taxon>
        <taxon>Actinomycetes</taxon>
        <taxon>Kitasatosporales</taxon>
        <taxon>Streptomycetaceae</taxon>
        <taxon>Streptomyces</taxon>
    </lineage>
</organism>
<dbReference type="EMBL" id="BSBI01000001">
    <property type="protein sequence ID" value="GLF93080.1"/>
    <property type="molecule type" value="Genomic_DNA"/>
</dbReference>
<dbReference type="Proteomes" id="UP001291653">
    <property type="component" value="Unassembled WGS sequence"/>
</dbReference>
<evidence type="ECO:0000313" key="4">
    <source>
        <dbReference type="Proteomes" id="UP001291653"/>
    </source>
</evidence>
<proteinExistence type="predicted"/>
<gene>
    <name evidence="3" type="ORF">SYYSPA8_02305</name>
</gene>
<name>A0ABQ5NSF9_9ACTN</name>
<accession>A0ABQ5NSF9</accession>
<dbReference type="Pfam" id="PF15644">
    <property type="entry name" value="Gln_amidase"/>
    <property type="match status" value="1"/>
</dbReference>
<comment type="caution">
    <text evidence="3">The sequence shown here is derived from an EMBL/GenBank/DDBJ whole genome shotgun (WGS) entry which is preliminary data.</text>
</comment>
<evidence type="ECO:0000259" key="1">
    <source>
        <dbReference type="Pfam" id="PF15567"/>
    </source>
</evidence>
<feature type="domain" description="Immunity protein 35" evidence="1">
    <location>
        <begin position="234"/>
        <end position="316"/>
    </location>
</feature>
<dbReference type="InterPro" id="IPR029082">
    <property type="entry name" value="Imm35"/>
</dbReference>
<sequence>MHPNPQDIARHWLQQTYHGLVEPAVEGPVAQDGATWLFACRTVAMPGYAQTPMLAASLVVPKDGGMPFHPAADDPWGDAAAYPRTPEAQRAPQARARRLNARGCVVATAARLGAGATATPLPWQPAHEAPGWWELLLRRYFPGAEQARCGTWDEVAGRIEEAGPDTQGVVWVRRAVGGAEASGHLLNVVNDGGNVVFLDGMTGGPGRLDTAGVVELVLARTRPASPRAADDFASARARAEAWLRRMYREPVELVAPDPGDETARGWLFAIDSAAYLRSGDWRDAMVDAAVVVPKGPGQPFLLPNSDPWGHFAAWDRGEPVGPTPEPGPAAWFEPTLRQLGAVLSVSEHRTVTEAVSALAALPPGGRALVWARRLDGRNRPSTGLLLNGFRTPEGAVGLVDSAAESFTSLDGLHEYEVRVIRYR</sequence>
<evidence type="ECO:0000313" key="3">
    <source>
        <dbReference type="EMBL" id="GLF93080.1"/>
    </source>
</evidence>
<feature type="domain" description="Tox-PL" evidence="2">
    <location>
        <begin position="100"/>
        <end position="203"/>
    </location>
</feature>
<dbReference type="InterPro" id="IPR028908">
    <property type="entry name" value="Tox-PL_dom"/>
</dbReference>
<evidence type="ECO:0000259" key="2">
    <source>
        <dbReference type="Pfam" id="PF15644"/>
    </source>
</evidence>
<reference evidence="3 4" key="1">
    <citation type="submission" date="2022-10" db="EMBL/GenBank/DDBJ databases">
        <title>Draft genome sequence of Streptomyces sp. YSPA8.</title>
        <authorList>
            <person name="Moriuchi R."/>
            <person name="Dohra H."/>
            <person name="Yamamura H."/>
            <person name="Kodani S."/>
        </authorList>
    </citation>
    <scope>NUCLEOTIDE SEQUENCE [LARGE SCALE GENOMIC DNA]</scope>
    <source>
        <strain evidence="3 4">YSPA8</strain>
    </source>
</reference>
<dbReference type="Pfam" id="PF15567">
    <property type="entry name" value="Imm35"/>
    <property type="match status" value="1"/>
</dbReference>
<protein>
    <submittedName>
        <fullName evidence="3">YrhB domain-containing protein</fullName>
    </submittedName>
</protein>
<dbReference type="RefSeq" id="WP_323445183.1">
    <property type="nucleotide sequence ID" value="NZ_BSBI01000001.1"/>
</dbReference>
<keyword evidence="4" id="KW-1185">Reference proteome</keyword>